<sequence length="246" mass="28512">MNFYRVSDNVFLDDYGTRITYNEERKTYSLVFSSRSSNVDPIEALKYKERLKSPITHVKYQHITYRVEGKDHLVIKGGKHCTSQISVKFMNILSIFPRVVTELKADKLYSIQKAVSKTDRIKKLTIKGNIRDLTFSLDDPKKIDKSPFKSVYFARPDGENPVPYKFAHLETIDLSECVALQKLWLDFIYNANVRTINFPDHDFEVYGNDWIKQHNDECDEDDQRIEVTNENHAKSSKESGGACNIA</sequence>
<dbReference type="Proteomes" id="UP001470230">
    <property type="component" value="Unassembled WGS sequence"/>
</dbReference>
<reference evidence="1 2" key="1">
    <citation type="submission" date="2024-04" db="EMBL/GenBank/DDBJ databases">
        <title>Tritrichomonas musculus Genome.</title>
        <authorList>
            <person name="Alves-Ferreira E."/>
            <person name="Grigg M."/>
            <person name="Lorenzi H."/>
            <person name="Galac M."/>
        </authorList>
    </citation>
    <scope>NUCLEOTIDE SEQUENCE [LARGE SCALE GENOMIC DNA]</scope>
    <source>
        <strain evidence="1 2">EAF2021</strain>
    </source>
</reference>
<comment type="caution">
    <text evidence="1">The sequence shown here is derived from an EMBL/GenBank/DDBJ whole genome shotgun (WGS) entry which is preliminary data.</text>
</comment>
<dbReference type="EMBL" id="JAPFFF010000018">
    <property type="protein sequence ID" value="KAK8860574.1"/>
    <property type="molecule type" value="Genomic_DNA"/>
</dbReference>
<gene>
    <name evidence="1" type="ORF">M9Y10_012239</name>
</gene>
<evidence type="ECO:0000313" key="2">
    <source>
        <dbReference type="Proteomes" id="UP001470230"/>
    </source>
</evidence>
<name>A0ABR2IBZ1_9EUKA</name>
<evidence type="ECO:0000313" key="1">
    <source>
        <dbReference type="EMBL" id="KAK8860574.1"/>
    </source>
</evidence>
<organism evidence="1 2">
    <name type="scientific">Tritrichomonas musculus</name>
    <dbReference type="NCBI Taxonomy" id="1915356"/>
    <lineage>
        <taxon>Eukaryota</taxon>
        <taxon>Metamonada</taxon>
        <taxon>Parabasalia</taxon>
        <taxon>Tritrichomonadida</taxon>
        <taxon>Tritrichomonadidae</taxon>
        <taxon>Tritrichomonas</taxon>
    </lineage>
</organism>
<accession>A0ABR2IBZ1</accession>
<proteinExistence type="predicted"/>
<protein>
    <submittedName>
        <fullName evidence="1">Uncharacterized protein</fullName>
    </submittedName>
</protein>
<keyword evidence="2" id="KW-1185">Reference proteome</keyword>